<evidence type="ECO:0000313" key="1">
    <source>
        <dbReference type="EMBL" id="KAI4351840.1"/>
    </source>
</evidence>
<reference evidence="1 2" key="1">
    <citation type="journal article" date="2022" name="DNA Res.">
        <title>Chromosomal-level genome assembly of the orchid tree Bauhinia variegata (Leguminosae; Cercidoideae) supports the allotetraploid origin hypothesis of Bauhinia.</title>
        <authorList>
            <person name="Zhong Y."/>
            <person name="Chen Y."/>
            <person name="Zheng D."/>
            <person name="Pang J."/>
            <person name="Liu Y."/>
            <person name="Luo S."/>
            <person name="Meng S."/>
            <person name="Qian L."/>
            <person name="Wei D."/>
            <person name="Dai S."/>
            <person name="Zhou R."/>
        </authorList>
    </citation>
    <scope>NUCLEOTIDE SEQUENCE [LARGE SCALE GENOMIC DNA]</scope>
    <source>
        <strain evidence="1">BV-YZ2020</strain>
    </source>
</reference>
<name>A0ACB9PU35_BAUVA</name>
<accession>A0ACB9PU35</accession>
<proteinExistence type="predicted"/>
<protein>
    <submittedName>
        <fullName evidence="1">Uncharacterized protein</fullName>
    </submittedName>
</protein>
<organism evidence="1 2">
    <name type="scientific">Bauhinia variegata</name>
    <name type="common">Purple orchid tree</name>
    <name type="synonym">Phanera variegata</name>
    <dbReference type="NCBI Taxonomy" id="167791"/>
    <lineage>
        <taxon>Eukaryota</taxon>
        <taxon>Viridiplantae</taxon>
        <taxon>Streptophyta</taxon>
        <taxon>Embryophyta</taxon>
        <taxon>Tracheophyta</taxon>
        <taxon>Spermatophyta</taxon>
        <taxon>Magnoliopsida</taxon>
        <taxon>eudicotyledons</taxon>
        <taxon>Gunneridae</taxon>
        <taxon>Pentapetalae</taxon>
        <taxon>rosids</taxon>
        <taxon>fabids</taxon>
        <taxon>Fabales</taxon>
        <taxon>Fabaceae</taxon>
        <taxon>Cercidoideae</taxon>
        <taxon>Cercideae</taxon>
        <taxon>Bauhiniinae</taxon>
        <taxon>Bauhinia</taxon>
    </lineage>
</organism>
<comment type="caution">
    <text evidence="1">The sequence shown here is derived from an EMBL/GenBank/DDBJ whole genome shotgun (WGS) entry which is preliminary data.</text>
</comment>
<evidence type="ECO:0000313" key="2">
    <source>
        <dbReference type="Proteomes" id="UP000828941"/>
    </source>
</evidence>
<sequence>MSDQTASQSQTIDPYEFLQIAPNSDGTITHLHHDPKISPTSDPNLLISVISKDITINQSNDTYVRIFLPRKALDHASSDYHKLPLIVYFHGGGFLFCTASSKMFHEFCSNMANDTQAVVAFVNYRLAP</sequence>
<dbReference type="EMBL" id="CM039428">
    <property type="protein sequence ID" value="KAI4351840.1"/>
    <property type="molecule type" value="Genomic_DNA"/>
</dbReference>
<dbReference type="Proteomes" id="UP000828941">
    <property type="component" value="Chromosome 3"/>
</dbReference>
<keyword evidence="2" id="KW-1185">Reference proteome</keyword>
<gene>
    <name evidence="1" type="ORF">L6164_006150</name>
</gene>